<evidence type="ECO:0000256" key="7">
    <source>
        <dbReference type="ARBA" id="ARBA00022946"/>
    </source>
</evidence>
<feature type="region of interest" description="Disordered" evidence="11">
    <location>
        <begin position="147"/>
        <end position="203"/>
    </location>
</feature>
<dbReference type="GO" id="GO:0009507">
    <property type="term" value="C:chloroplast"/>
    <property type="evidence" value="ECO:0007669"/>
    <property type="project" value="UniProtKB-SubCell"/>
</dbReference>
<feature type="compositionally biased region" description="Polar residues" evidence="11">
    <location>
        <begin position="97"/>
        <end position="115"/>
    </location>
</feature>
<comment type="subcellular location">
    <subcellularLocation>
        <location evidence="1">Plastid</location>
        <location evidence="1">Chloroplast</location>
    </subcellularLocation>
</comment>
<sequence>MALQSGASTSPLSGNRLLLRSNPDYLFQQRRIFPAHCSSSSSSTPAPADDQNHQNSSGIARVRTLSQRRRELPWQTRPDEGAAGNFNGNLGFGAPSPQRTPWDQSTPTPLANKSNRFPRPKPDAGNGSSHSHMLNIVEKLRAIERKQRSYSTHVVPPDTTAAPFSESSSLEGRDSTSQQGSFPWQRESSSEAPTPVTRPQPPKLPCLAELTIPELELRRLQRIAIRVVNPIKVGYLGVTKAVVQDIHRRWQKCEVVKIQPKNWWLSSMENWRNGHLYRGKGYFARVDNSMVANLKKYQRRKINLMEAIKIRDEDEDRDYSQSEHGEARRDSEKGNIEDEYLDEIDALLEELGPRYDDWIGRKPVPVDGDLLPASVPGYKPPLRMLPYRAKKNLSNMELTVLRRLVKPLPPHFVLGRNRGLQGLASAILKLWQKSELVKIGLKRGVQNTRNQLMAEELERLTGGVLLSRDKFFITLYRGKDFLPTSVAAVLRERESNMRELLLKEDQVRIPAQIGDGQNRTTPVSGSLSESMEMRRQWEAQRSEKDDEMDRNSAVVALKVREQKRLEAKLAAAISKKRRADLQIVKLERSLLLSEHPRDRETITEEERYMFKKLGLRMDAFLLIGRRGVFDGVIENMHLHWKHRELVKLILKEKDKAIALEVAKMLEIESGGILVGVALQLHIEKLEELIMKLRKDYDYLLKSNALPDTPHSALYKAIDSKYQEDDIDGELLADRKKLHHDDDDEMAYSDDLLDSEISSDGSESEAERFRPPEEAGDDEQEEESEWDLESEEDEDD</sequence>
<organism evidence="14">
    <name type="scientific">Selaginella moellendorffii</name>
    <name type="common">Spikemoss</name>
    <dbReference type="NCBI Taxonomy" id="88036"/>
    <lineage>
        <taxon>Eukaryota</taxon>
        <taxon>Viridiplantae</taxon>
        <taxon>Streptophyta</taxon>
        <taxon>Embryophyta</taxon>
        <taxon>Tracheophyta</taxon>
        <taxon>Lycopodiopsida</taxon>
        <taxon>Selaginellales</taxon>
        <taxon>Selaginellaceae</taxon>
        <taxon>Selaginella</taxon>
    </lineage>
</organism>
<keyword evidence="4" id="KW-0507">mRNA processing</keyword>
<feature type="domain" description="CRM" evidence="12">
    <location>
        <begin position="391"/>
        <end position="488"/>
    </location>
</feature>
<dbReference type="InterPro" id="IPR001890">
    <property type="entry name" value="RNA-binding_CRM"/>
</dbReference>
<dbReference type="InParanoid" id="D8RMQ0"/>
<dbReference type="InterPro" id="IPR035920">
    <property type="entry name" value="YhbY-like_sf"/>
</dbReference>
<name>D8RMQ0_SELML</name>
<dbReference type="PROSITE" id="PS51295">
    <property type="entry name" value="CRM"/>
    <property type="match status" value="3"/>
</dbReference>
<proteinExistence type="predicted"/>
<evidence type="ECO:0000256" key="10">
    <source>
        <dbReference type="PROSITE-ProRule" id="PRU00626"/>
    </source>
</evidence>
<dbReference type="GO" id="GO:0006397">
    <property type="term" value="P:mRNA processing"/>
    <property type="evidence" value="ECO:0007669"/>
    <property type="project" value="UniProtKB-KW"/>
</dbReference>
<evidence type="ECO:0000256" key="1">
    <source>
        <dbReference type="ARBA" id="ARBA00004229"/>
    </source>
</evidence>
<dbReference type="eggNOG" id="KOG1990">
    <property type="taxonomic scope" value="Eukaryota"/>
</dbReference>
<dbReference type="AlphaFoldDB" id="D8RMQ0"/>
<keyword evidence="2" id="KW-0150">Chloroplast</keyword>
<dbReference type="Pfam" id="PF01985">
    <property type="entry name" value="CRS1_YhbY"/>
    <property type="match status" value="3"/>
</dbReference>
<dbReference type="HOGENOM" id="CLU_006310_2_0_1"/>
<dbReference type="PANTHER" id="PTHR31846:SF7">
    <property type="entry name" value="CRS1 _ YHBY (CRM) DOMAIN-CONTAINING PROTEIN"/>
    <property type="match status" value="1"/>
</dbReference>
<dbReference type="SMART" id="SM01103">
    <property type="entry name" value="CRS1_YhbY"/>
    <property type="match status" value="2"/>
</dbReference>
<dbReference type="EMBL" id="GL377584">
    <property type="protein sequence ID" value="EFJ26572.1"/>
    <property type="molecule type" value="Genomic_DNA"/>
</dbReference>
<dbReference type="PANTHER" id="PTHR31846">
    <property type="entry name" value="CRS1 / YHBY (CRM) DOMAIN-CONTAINING PROTEIN"/>
    <property type="match status" value="1"/>
</dbReference>
<gene>
    <name evidence="13" type="ORF">SELMODRAFT_412905</name>
</gene>
<dbReference type="FunFam" id="3.30.110.60:FF:000002">
    <property type="entry name" value="CRS2-associated factor 1, chloroplastic"/>
    <property type="match status" value="1"/>
</dbReference>
<keyword evidence="14" id="KW-1185">Reference proteome</keyword>
<dbReference type="KEGG" id="smo:SELMODRAFT_412905"/>
<evidence type="ECO:0000313" key="14">
    <source>
        <dbReference type="Proteomes" id="UP000001514"/>
    </source>
</evidence>
<accession>D8RMQ0</accession>
<dbReference type="Gramene" id="EFJ26572">
    <property type="protein sequence ID" value="EFJ26572"/>
    <property type="gene ID" value="SELMODRAFT_412905"/>
</dbReference>
<dbReference type="GO" id="GO:0000373">
    <property type="term" value="P:Group II intron splicing"/>
    <property type="evidence" value="ECO:0007669"/>
    <property type="project" value="UniProtKB-ARBA"/>
</dbReference>
<keyword evidence="7" id="KW-0809">Transit peptide</keyword>
<feature type="domain" description="CRM" evidence="12">
    <location>
        <begin position="210"/>
        <end position="310"/>
    </location>
</feature>
<dbReference type="GO" id="GO:0003729">
    <property type="term" value="F:mRNA binding"/>
    <property type="evidence" value="ECO:0007669"/>
    <property type="project" value="InterPro"/>
</dbReference>
<feature type="compositionally biased region" description="Acidic residues" evidence="11">
    <location>
        <begin position="773"/>
        <end position="795"/>
    </location>
</feature>
<feature type="region of interest" description="Disordered" evidence="11">
    <location>
        <begin position="36"/>
        <end position="132"/>
    </location>
</feature>
<feature type="region of interest" description="Disordered" evidence="11">
    <location>
        <begin position="742"/>
        <end position="795"/>
    </location>
</feature>
<dbReference type="SUPFAM" id="SSF75471">
    <property type="entry name" value="YhbY-like"/>
    <property type="match status" value="3"/>
</dbReference>
<evidence type="ECO:0000256" key="4">
    <source>
        <dbReference type="ARBA" id="ARBA00022664"/>
    </source>
</evidence>
<dbReference type="InterPro" id="IPR045278">
    <property type="entry name" value="CRS1/CFM2/CFM3"/>
</dbReference>
<keyword evidence="8" id="KW-0508">mRNA splicing</keyword>
<keyword evidence="3" id="KW-0934">Plastid</keyword>
<feature type="compositionally biased region" description="Polar residues" evidence="11">
    <location>
        <begin position="165"/>
        <end position="192"/>
    </location>
</feature>
<evidence type="ECO:0000256" key="9">
    <source>
        <dbReference type="ARBA" id="ARBA00023274"/>
    </source>
</evidence>
<dbReference type="GO" id="GO:1990904">
    <property type="term" value="C:ribonucleoprotein complex"/>
    <property type="evidence" value="ECO:0007669"/>
    <property type="project" value="UniProtKB-KW"/>
</dbReference>
<evidence type="ECO:0000256" key="3">
    <source>
        <dbReference type="ARBA" id="ARBA00022640"/>
    </source>
</evidence>
<feature type="domain" description="CRM" evidence="12">
    <location>
        <begin position="600"/>
        <end position="703"/>
    </location>
</feature>
<keyword evidence="6 10" id="KW-0694">RNA-binding</keyword>
<dbReference type="STRING" id="88036.D8RMQ0"/>
<feature type="region of interest" description="Disordered" evidence="11">
    <location>
        <begin position="315"/>
        <end position="334"/>
    </location>
</feature>
<keyword evidence="9" id="KW-0687">Ribonucleoprotein</keyword>
<evidence type="ECO:0000256" key="6">
    <source>
        <dbReference type="ARBA" id="ARBA00022884"/>
    </source>
</evidence>
<protein>
    <recommendedName>
        <fullName evidence="12">CRM domain-containing protein</fullName>
    </recommendedName>
</protein>
<reference evidence="13 14" key="1">
    <citation type="journal article" date="2011" name="Science">
        <title>The Selaginella genome identifies genetic changes associated with the evolution of vascular plants.</title>
        <authorList>
            <person name="Banks J.A."/>
            <person name="Nishiyama T."/>
            <person name="Hasebe M."/>
            <person name="Bowman J.L."/>
            <person name="Gribskov M."/>
            <person name="dePamphilis C."/>
            <person name="Albert V.A."/>
            <person name="Aono N."/>
            <person name="Aoyama T."/>
            <person name="Ambrose B.A."/>
            <person name="Ashton N.W."/>
            <person name="Axtell M.J."/>
            <person name="Barker E."/>
            <person name="Barker M.S."/>
            <person name="Bennetzen J.L."/>
            <person name="Bonawitz N.D."/>
            <person name="Chapple C."/>
            <person name="Cheng C."/>
            <person name="Correa L.G."/>
            <person name="Dacre M."/>
            <person name="DeBarry J."/>
            <person name="Dreyer I."/>
            <person name="Elias M."/>
            <person name="Engstrom E.M."/>
            <person name="Estelle M."/>
            <person name="Feng L."/>
            <person name="Finet C."/>
            <person name="Floyd S.K."/>
            <person name="Frommer W.B."/>
            <person name="Fujita T."/>
            <person name="Gramzow L."/>
            <person name="Gutensohn M."/>
            <person name="Harholt J."/>
            <person name="Hattori M."/>
            <person name="Heyl A."/>
            <person name="Hirai T."/>
            <person name="Hiwatashi Y."/>
            <person name="Ishikawa M."/>
            <person name="Iwata M."/>
            <person name="Karol K.G."/>
            <person name="Koehler B."/>
            <person name="Kolukisaoglu U."/>
            <person name="Kubo M."/>
            <person name="Kurata T."/>
            <person name="Lalonde S."/>
            <person name="Li K."/>
            <person name="Li Y."/>
            <person name="Litt A."/>
            <person name="Lyons E."/>
            <person name="Manning G."/>
            <person name="Maruyama T."/>
            <person name="Michael T.P."/>
            <person name="Mikami K."/>
            <person name="Miyazaki S."/>
            <person name="Morinaga S."/>
            <person name="Murata T."/>
            <person name="Mueller-Roeber B."/>
            <person name="Nelson D.R."/>
            <person name="Obara M."/>
            <person name="Oguri Y."/>
            <person name="Olmstead R.G."/>
            <person name="Onodera N."/>
            <person name="Petersen B.L."/>
            <person name="Pils B."/>
            <person name="Prigge M."/>
            <person name="Rensing S.A."/>
            <person name="Riano-Pachon D.M."/>
            <person name="Roberts A.W."/>
            <person name="Sato Y."/>
            <person name="Scheller H.V."/>
            <person name="Schulz B."/>
            <person name="Schulz C."/>
            <person name="Shakirov E.V."/>
            <person name="Shibagaki N."/>
            <person name="Shinohara N."/>
            <person name="Shippen D.E."/>
            <person name="Soerensen I."/>
            <person name="Sotooka R."/>
            <person name="Sugimoto N."/>
            <person name="Sugita M."/>
            <person name="Sumikawa N."/>
            <person name="Tanurdzic M."/>
            <person name="Theissen G."/>
            <person name="Ulvskov P."/>
            <person name="Wakazuki S."/>
            <person name="Weng J.K."/>
            <person name="Willats W.W."/>
            <person name="Wipf D."/>
            <person name="Wolf P.G."/>
            <person name="Yang L."/>
            <person name="Zimmer A.D."/>
            <person name="Zhu Q."/>
            <person name="Mitros T."/>
            <person name="Hellsten U."/>
            <person name="Loque D."/>
            <person name="Otillar R."/>
            <person name="Salamov A."/>
            <person name="Schmutz J."/>
            <person name="Shapiro H."/>
            <person name="Lindquist E."/>
            <person name="Lucas S."/>
            <person name="Rokhsar D."/>
            <person name="Grigoriev I.V."/>
        </authorList>
    </citation>
    <scope>NUCLEOTIDE SEQUENCE [LARGE SCALE GENOMIC DNA]</scope>
</reference>
<feature type="compositionally biased region" description="Basic and acidic residues" evidence="11">
    <location>
        <begin position="68"/>
        <end position="80"/>
    </location>
</feature>
<evidence type="ECO:0000256" key="5">
    <source>
        <dbReference type="ARBA" id="ARBA00022737"/>
    </source>
</evidence>
<dbReference type="FunCoup" id="D8RMQ0">
    <property type="interactions" value="1278"/>
</dbReference>
<feature type="compositionally biased region" description="Acidic residues" evidence="11">
    <location>
        <begin position="742"/>
        <end position="753"/>
    </location>
</feature>
<keyword evidence="5" id="KW-0677">Repeat</keyword>
<evidence type="ECO:0000259" key="12">
    <source>
        <dbReference type="PROSITE" id="PS51295"/>
    </source>
</evidence>
<dbReference type="Proteomes" id="UP000001514">
    <property type="component" value="Unassembled WGS sequence"/>
</dbReference>
<evidence type="ECO:0000256" key="2">
    <source>
        <dbReference type="ARBA" id="ARBA00022528"/>
    </source>
</evidence>
<dbReference type="Gene3D" id="3.30.110.60">
    <property type="entry name" value="YhbY-like"/>
    <property type="match status" value="2"/>
</dbReference>
<evidence type="ECO:0000256" key="11">
    <source>
        <dbReference type="SAM" id="MobiDB-lite"/>
    </source>
</evidence>
<feature type="compositionally biased region" description="Low complexity" evidence="11">
    <location>
        <begin position="81"/>
        <end position="94"/>
    </location>
</feature>
<evidence type="ECO:0000256" key="8">
    <source>
        <dbReference type="ARBA" id="ARBA00023187"/>
    </source>
</evidence>
<evidence type="ECO:0000313" key="13">
    <source>
        <dbReference type="EMBL" id="EFJ26572.1"/>
    </source>
</evidence>